<dbReference type="Proteomes" id="UP000092498">
    <property type="component" value="Chromosome"/>
</dbReference>
<dbReference type="InterPro" id="IPR050386">
    <property type="entry name" value="Glycosyl_hydrolase_5"/>
</dbReference>
<dbReference type="STRING" id="1759059.ATE48_16720"/>
<evidence type="ECO:0000256" key="4">
    <source>
        <dbReference type="RuleBase" id="RU361153"/>
    </source>
</evidence>
<dbReference type="InParanoid" id="A0A1B1ALK8"/>
<dbReference type="InterPro" id="IPR001547">
    <property type="entry name" value="Glyco_hydro_5"/>
</dbReference>
<dbReference type="PANTHER" id="PTHR31297:SF17">
    <property type="entry name" value="ENDOGLUCANASE"/>
    <property type="match status" value="1"/>
</dbReference>
<accession>A0A1B1ALK8</accession>
<dbReference type="PROSITE" id="PS51257">
    <property type="entry name" value="PROKAR_LIPOPROTEIN"/>
    <property type="match status" value="1"/>
</dbReference>
<evidence type="ECO:0000256" key="2">
    <source>
        <dbReference type="ARBA" id="ARBA00022801"/>
    </source>
</evidence>
<dbReference type="InterPro" id="IPR017853">
    <property type="entry name" value="GH"/>
</dbReference>
<dbReference type="GO" id="GO:0009251">
    <property type="term" value="P:glucan catabolic process"/>
    <property type="evidence" value="ECO:0007669"/>
    <property type="project" value="TreeGrafter"/>
</dbReference>
<dbReference type="RefSeq" id="WP_066773564.1">
    <property type="nucleotide sequence ID" value="NZ_CP013244.1"/>
</dbReference>
<keyword evidence="2 4" id="KW-0378">Hydrolase</keyword>
<evidence type="ECO:0000256" key="1">
    <source>
        <dbReference type="ARBA" id="ARBA00022729"/>
    </source>
</evidence>
<keyword evidence="1" id="KW-0732">Signal</keyword>
<dbReference type="GO" id="GO:0005576">
    <property type="term" value="C:extracellular region"/>
    <property type="evidence" value="ECO:0007669"/>
    <property type="project" value="TreeGrafter"/>
</dbReference>
<dbReference type="PANTHER" id="PTHR31297">
    <property type="entry name" value="GLUCAN ENDO-1,6-BETA-GLUCOSIDASE B"/>
    <property type="match status" value="1"/>
</dbReference>
<dbReference type="GO" id="GO:0008422">
    <property type="term" value="F:beta-glucosidase activity"/>
    <property type="evidence" value="ECO:0007669"/>
    <property type="project" value="TreeGrafter"/>
</dbReference>
<dbReference type="SUPFAM" id="SSF51445">
    <property type="entry name" value="(Trans)glycosidases"/>
    <property type="match status" value="1"/>
</dbReference>
<evidence type="ECO:0000313" key="6">
    <source>
        <dbReference type="EMBL" id="ANP47437.1"/>
    </source>
</evidence>
<evidence type="ECO:0000259" key="5">
    <source>
        <dbReference type="Pfam" id="PF00150"/>
    </source>
</evidence>
<dbReference type="OrthoDB" id="9800955at2"/>
<comment type="similarity">
    <text evidence="4">Belongs to the glycosyl hydrolase 5 (cellulase A) family.</text>
</comment>
<keyword evidence="7" id="KW-1185">Reference proteome</keyword>
<protein>
    <recommendedName>
        <fullName evidence="5">Glycoside hydrolase family 5 domain-containing protein</fullName>
    </recommendedName>
</protein>
<dbReference type="KEGG" id="cbot:ATE48_16720"/>
<dbReference type="EMBL" id="CP013244">
    <property type="protein sequence ID" value="ANP47437.1"/>
    <property type="molecule type" value="Genomic_DNA"/>
</dbReference>
<dbReference type="AlphaFoldDB" id="A0A1B1ALK8"/>
<dbReference type="GO" id="GO:0009986">
    <property type="term" value="C:cell surface"/>
    <property type="evidence" value="ECO:0007669"/>
    <property type="project" value="TreeGrafter"/>
</dbReference>
<name>A0A1B1ALK8_9PROT</name>
<sequence>MNRREVIAGAAALAACSQPAQSQAPVMPFPMRRGVNLGNALEAPNEGDWGYRIELPHLNAIRDAGFDGVRLPVRFDAHAGSTPPYALGGNFWRRVDEIVEHALGLGLMVQLDMHHYERLISEPARQRDRFLGMWSVIAHHYRGAPAGLILEPFNEPNGPNWRAGALMDLQRDVVAVIRDRGGAERLIVLGPGNWQNIDALRDWRPPEGENIAVSVHYYEPHAFTHQNAEWMGADAPVFGRDWGTDADRDLVRQHIERAHQWGAQYGYAMQLGEFGVNTAAPLAQRVAWTRTAREACIAYGLGWCVWDFAGAFPIWDRTKQAFIPELRDALFARDAWIAEN</sequence>
<gene>
    <name evidence="6" type="ORF">ATE48_16720</name>
</gene>
<organism evidence="6 7">
    <name type="scientific">Candidatus Viadribacter manganicus</name>
    <dbReference type="NCBI Taxonomy" id="1759059"/>
    <lineage>
        <taxon>Bacteria</taxon>
        <taxon>Pseudomonadati</taxon>
        <taxon>Pseudomonadota</taxon>
        <taxon>Alphaproteobacteria</taxon>
        <taxon>Hyphomonadales</taxon>
        <taxon>Hyphomonadaceae</taxon>
        <taxon>Candidatus Viadribacter</taxon>
    </lineage>
</organism>
<reference evidence="6 7" key="1">
    <citation type="submission" date="2015-11" db="EMBL/GenBank/DDBJ databases">
        <title>Whole-Genome Sequence of Candidatus Oderbacter manganicum from the National Park Lower Oder Valley, Germany.</title>
        <authorList>
            <person name="Braun B."/>
            <person name="Liere K."/>
            <person name="Szewzyk U."/>
        </authorList>
    </citation>
    <scope>NUCLEOTIDE SEQUENCE [LARGE SCALE GENOMIC DNA]</scope>
    <source>
        <strain evidence="6 7">OTSz_A_272</strain>
    </source>
</reference>
<proteinExistence type="inferred from homology"/>
<feature type="domain" description="Glycoside hydrolase family 5" evidence="5">
    <location>
        <begin position="58"/>
        <end position="308"/>
    </location>
</feature>
<dbReference type="Pfam" id="PF00150">
    <property type="entry name" value="Cellulase"/>
    <property type="match status" value="1"/>
</dbReference>
<dbReference type="Gene3D" id="3.20.20.80">
    <property type="entry name" value="Glycosidases"/>
    <property type="match status" value="1"/>
</dbReference>
<evidence type="ECO:0000256" key="3">
    <source>
        <dbReference type="ARBA" id="ARBA00023295"/>
    </source>
</evidence>
<keyword evidence="3 4" id="KW-0326">Glycosidase</keyword>
<evidence type="ECO:0000313" key="7">
    <source>
        <dbReference type="Proteomes" id="UP000092498"/>
    </source>
</evidence>